<dbReference type="InterPro" id="IPR013325">
    <property type="entry name" value="RNA_pol_sigma_r2"/>
</dbReference>
<comment type="caution">
    <text evidence="8">The sequence shown here is derived from an EMBL/GenBank/DDBJ whole genome shotgun (WGS) entry which is preliminary data.</text>
</comment>
<evidence type="ECO:0000256" key="2">
    <source>
        <dbReference type="ARBA" id="ARBA00023015"/>
    </source>
</evidence>
<keyword evidence="4" id="KW-0238">DNA-binding</keyword>
<dbReference type="PANTHER" id="PTHR43133">
    <property type="entry name" value="RNA POLYMERASE ECF-TYPE SIGMA FACTO"/>
    <property type="match status" value="1"/>
</dbReference>
<dbReference type="GO" id="GO:0003677">
    <property type="term" value="F:DNA binding"/>
    <property type="evidence" value="ECO:0007669"/>
    <property type="project" value="UniProtKB-KW"/>
</dbReference>
<dbReference type="Gene3D" id="1.10.1740.10">
    <property type="match status" value="1"/>
</dbReference>
<dbReference type="SUPFAM" id="SSF88946">
    <property type="entry name" value="Sigma2 domain of RNA polymerase sigma factors"/>
    <property type="match status" value="1"/>
</dbReference>
<dbReference type="InterPro" id="IPR014284">
    <property type="entry name" value="RNA_pol_sigma-70_dom"/>
</dbReference>
<name>A0AA41PVX5_9ACTN</name>
<dbReference type="SUPFAM" id="SSF88659">
    <property type="entry name" value="Sigma3 and sigma4 domains of RNA polymerase sigma factors"/>
    <property type="match status" value="1"/>
</dbReference>
<proteinExistence type="inferred from homology"/>
<evidence type="ECO:0000256" key="3">
    <source>
        <dbReference type="ARBA" id="ARBA00023082"/>
    </source>
</evidence>
<keyword evidence="9" id="KW-1185">Reference proteome</keyword>
<dbReference type="InterPro" id="IPR036388">
    <property type="entry name" value="WH-like_DNA-bd_sf"/>
</dbReference>
<dbReference type="PANTHER" id="PTHR43133:SF52">
    <property type="entry name" value="ECF RNA POLYMERASE SIGMA FACTOR SIGL"/>
    <property type="match status" value="1"/>
</dbReference>
<dbReference type="AlphaFoldDB" id="A0AA41PVX5"/>
<evidence type="ECO:0000256" key="1">
    <source>
        <dbReference type="ARBA" id="ARBA00010641"/>
    </source>
</evidence>
<dbReference type="InterPro" id="IPR039425">
    <property type="entry name" value="RNA_pol_sigma-70-like"/>
</dbReference>
<keyword evidence="3" id="KW-0731">Sigma factor</keyword>
<sequence length="186" mass="20342">MPAARSVDAPSGALPTADEAVIRALYLEHAGPLLGYTLRLTAGDRAWAEDVVQETLLRAWRHPEALDPARGPVRGWLCTVARNLVIDNGRARRARPPETGDAPLLSVADERAEDEFDRALLSWEVAEALGALTPEHRAVLLETYYRGRSVSEAAKVLGIPEGTVKSRTYYALRALRVALEERGLVP</sequence>
<dbReference type="InterPro" id="IPR013324">
    <property type="entry name" value="RNA_pol_sigma_r3/r4-like"/>
</dbReference>
<gene>
    <name evidence="8" type="ORF">LZ495_06480</name>
</gene>
<feature type="domain" description="RNA polymerase sigma-70 region 2" evidence="6">
    <location>
        <begin position="25"/>
        <end position="93"/>
    </location>
</feature>
<dbReference type="GO" id="GO:0006352">
    <property type="term" value="P:DNA-templated transcription initiation"/>
    <property type="evidence" value="ECO:0007669"/>
    <property type="project" value="InterPro"/>
</dbReference>
<evidence type="ECO:0000259" key="6">
    <source>
        <dbReference type="Pfam" id="PF04542"/>
    </source>
</evidence>
<dbReference type="RefSeq" id="WP_235051092.1">
    <property type="nucleotide sequence ID" value="NZ_JAKFHA010000002.1"/>
</dbReference>
<evidence type="ECO:0000256" key="4">
    <source>
        <dbReference type="ARBA" id="ARBA00023125"/>
    </source>
</evidence>
<dbReference type="Pfam" id="PF04545">
    <property type="entry name" value="Sigma70_r4"/>
    <property type="match status" value="1"/>
</dbReference>
<keyword evidence="2" id="KW-0805">Transcription regulation</keyword>
<evidence type="ECO:0000313" key="8">
    <source>
        <dbReference type="EMBL" id="MCF2526864.1"/>
    </source>
</evidence>
<comment type="similarity">
    <text evidence="1">Belongs to the sigma-70 factor family. ECF subfamily.</text>
</comment>
<dbReference type="Proteomes" id="UP001165378">
    <property type="component" value="Unassembled WGS sequence"/>
</dbReference>
<organism evidence="8 9">
    <name type="scientific">Yinghuangia soli</name>
    <dbReference type="NCBI Taxonomy" id="2908204"/>
    <lineage>
        <taxon>Bacteria</taxon>
        <taxon>Bacillati</taxon>
        <taxon>Actinomycetota</taxon>
        <taxon>Actinomycetes</taxon>
        <taxon>Kitasatosporales</taxon>
        <taxon>Streptomycetaceae</taxon>
        <taxon>Yinghuangia</taxon>
    </lineage>
</organism>
<dbReference type="InterPro" id="IPR007630">
    <property type="entry name" value="RNA_pol_sigma70_r4"/>
</dbReference>
<keyword evidence="5" id="KW-0804">Transcription</keyword>
<accession>A0AA41PVX5</accession>
<dbReference type="EMBL" id="JAKFHA010000002">
    <property type="protein sequence ID" value="MCF2526864.1"/>
    <property type="molecule type" value="Genomic_DNA"/>
</dbReference>
<protein>
    <submittedName>
        <fullName evidence="8">Sigma-70 family RNA polymerase sigma factor</fullName>
    </submittedName>
</protein>
<feature type="domain" description="RNA polymerase sigma-70 region 4" evidence="7">
    <location>
        <begin position="128"/>
        <end position="176"/>
    </location>
</feature>
<dbReference type="Gene3D" id="1.10.10.10">
    <property type="entry name" value="Winged helix-like DNA-binding domain superfamily/Winged helix DNA-binding domain"/>
    <property type="match status" value="1"/>
</dbReference>
<evidence type="ECO:0000256" key="5">
    <source>
        <dbReference type="ARBA" id="ARBA00023163"/>
    </source>
</evidence>
<dbReference type="InterPro" id="IPR007627">
    <property type="entry name" value="RNA_pol_sigma70_r2"/>
</dbReference>
<dbReference type="GO" id="GO:0016987">
    <property type="term" value="F:sigma factor activity"/>
    <property type="evidence" value="ECO:0007669"/>
    <property type="project" value="UniProtKB-KW"/>
</dbReference>
<dbReference type="CDD" id="cd06171">
    <property type="entry name" value="Sigma70_r4"/>
    <property type="match status" value="1"/>
</dbReference>
<dbReference type="Pfam" id="PF04542">
    <property type="entry name" value="Sigma70_r2"/>
    <property type="match status" value="1"/>
</dbReference>
<evidence type="ECO:0000259" key="7">
    <source>
        <dbReference type="Pfam" id="PF04545"/>
    </source>
</evidence>
<reference evidence="8" key="1">
    <citation type="submission" date="2022-01" db="EMBL/GenBank/DDBJ databases">
        <title>Genome-Based Taxonomic Classification of the Phylum Actinobacteria.</title>
        <authorList>
            <person name="Gao Y."/>
        </authorList>
    </citation>
    <scope>NUCLEOTIDE SEQUENCE</scope>
    <source>
        <strain evidence="8">KLBMP 8922</strain>
    </source>
</reference>
<dbReference type="NCBIfam" id="NF007227">
    <property type="entry name" value="PRK09645.1"/>
    <property type="match status" value="1"/>
</dbReference>
<dbReference type="NCBIfam" id="TIGR02937">
    <property type="entry name" value="sigma70-ECF"/>
    <property type="match status" value="1"/>
</dbReference>
<evidence type="ECO:0000313" key="9">
    <source>
        <dbReference type="Proteomes" id="UP001165378"/>
    </source>
</evidence>